<gene>
    <name evidence="2" type="ORF">GCM10010121_045620</name>
</gene>
<dbReference type="GO" id="GO:0000287">
    <property type="term" value="F:magnesium ion binding"/>
    <property type="evidence" value="ECO:0007669"/>
    <property type="project" value="UniProtKB-ARBA"/>
</dbReference>
<dbReference type="GO" id="GO:0003824">
    <property type="term" value="F:catalytic activity"/>
    <property type="evidence" value="ECO:0007669"/>
    <property type="project" value="InterPro"/>
</dbReference>
<comment type="caution">
    <text evidence="2">The sequence shown here is derived from an EMBL/GenBank/DDBJ whole genome shotgun (WGS) entry which is preliminary data.</text>
</comment>
<dbReference type="InterPro" id="IPR029061">
    <property type="entry name" value="THDP-binding"/>
</dbReference>
<feature type="domain" description="Thiamine pyrophosphate enzyme TPP-binding" evidence="1">
    <location>
        <begin position="2"/>
        <end position="99"/>
    </location>
</feature>
<dbReference type="InterPro" id="IPR047211">
    <property type="entry name" value="POXB-like"/>
</dbReference>
<dbReference type="SUPFAM" id="SSF52518">
    <property type="entry name" value="Thiamin diphosphate-binding fold (THDP-binding)"/>
    <property type="match status" value="1"/>
</dbReference>
<accession>A0A917KV78</accession>
<protein>
    <recommendedName>
        <fullName evidence="1">Thiamine pyrophosphate enzyme TPP-binding domain-containing protein</fullName>
    </recommendedName>
</protein>
<keyword evidence="3" id="KW-1185">Reference proteome</keyword>
<name>A0A917KV78_9ACTN</name>
<evidence type="ECO:0000259" key="1">
    <source>
        <dbReference type="Pfam" id="PF02775"/>
    </source>
</evidence>
<dbReference type="PANTHER" id="PTHR42981:SF2">
    <property type="entry name" value="PYRUVATE DEHYDROGENASE [UBIQUINONE]"/>
    <property type="match status" value="1"/>
</dbReference>
<evidence type="ECO:0000313" key="3">
    <source>
        <dbReference type="Proteomes" id="UP000657574"/>
    </source>
</evidence>
<proteinExistence type="predicted"/>
<dbReference type="InterPro" id="IPR011766">
    <property type="entry name" value="TPP_enzyme_TPP-bd"/>
</dbReference>
<reference evidence="2" key="1">
    <citation type="journal article" date="2014" name="Int. J. Syst. Evol. Microbiol.">
        <title>Complete genome sequence of Corynebacterium casei LMG S-19264T (=DSM 44701T), isolated from a smear-ripened cheese.</title>
        <authorList>
            <consortium name="US DOE Joint Genome Institute (JGI-PGF)"/>
            <person name="Walter F."/>
            <person name="Albersmeier A."/>
            <person name="Kalinowski J."/>
            <person name="Ruckert C."/>
        </authorList>
    </citation>
    <scope>NUCLEOTIDE SEQUENCE</scope>
    <source>
        <strain evidence="2">JCM 3086</strain>
    </source>
</reference>
<dbReference type="Gene3D" id="3.40.50.970">
    <property type="match status" value="1"/>
</dbReference>
<dbReference type="AlphaFoldDB" id="A0A917KV78"/>
<dbReference type="Pfam" id="PF02775">
    <property type="entry name" value="TPP_enzyme_C"/>
    <property type="match status" value="1"/>
</dbReference>
<dbReference type="GO" id="GO:0030976">
    <property type="term" value="F:thiamine pyrophosphate binding"/>
    <property type="evidence" value="ECO:0007669"/>
    <property type="project" value="InterPro"/>
</dbReference>
<sequence>MVSLSGDGGLTMLLGELFTLRQNRLPAKIVVFNNGSLNFVELEMKAAGIVNYATELDNPQLAEVAAAIGLWARRVERPGDLEDALKSAFAHEGPALVEVMTARQELSVPPAITVEQAKGFTLYAIRTILSGRGEELLDLVTTNVARRILH</sequence>
<dbReference type="Proteomes" id="UP000657574">
    <property type="component" value="Unassembled WGS sequence"/>
</dbReference>
<dbReference type="EMBL" id="BMQA01000014">
    <property type="protein sequence ID" value="GGJ29238.1"/>
    <property type="molecule type" value="Genomic_DNA"/>
</dbReference>
<organism evidence="2 3">
    <name type="scientific">Streptomyces brasiliensis</name>
    <dbReference type="NCBI Taxonomy" id="1954"/>
    <lineage>
        <taxon>Bacteria</taxon>
        <taxon>Bacillati</taxon>
        <taxon>Actinomycetota</taxon>
        <taxon>Actinomycetes</taxon>
        <taxon>Kitasatosporales</taxon>
        <taxon>Streptomycetaceae</taxon>
        <taxon>Streptomyces</taxon>
    </lineage>
</organism>
<dbReference type="PANTHER" id="PTHR42981">
    <property type="entry name" value="PYRUVATE DEHYDROGENASE [UBIQUINONE]"/>
    <property type="match status" value="1"/>
</dbReference>
<evidence type="ECO:0000313" key="2">
    <source>
        <dbReference type="EMBL" id="GGJ29238.1"/>
    </source>
</evidence>
<reference evidence="2" key="2">
    <citation type="submission" date="2020-09" db="EMBL/GenBank/DDBJ databases">
        <authorList>
            <person name="Sun Q."/>
            <person name="Ohkuma M."/>
        </authorList>
    </citation>
    <scope>NUCLEOTIDE SEQUENCE</scope>
    <source>
        <strain evidence="2">JCM 3086</strain>
    </source>
</reference>